<dbReference type="InterPro" id="IPR036291">
    <property type="entry name" value="NAD(P)-bd_dom_sf"/>
</dbReference>
<proteinExistence type="predicted"/>
<dbReference type="InterPro" id="IPR051783">
    <property type="entry name" value="NAD(P)-dependent_oxidoreduct"/>
</dbReference>
<dbReference type="KEGG" id="pej:FYC62_15185"/>
<name>A0A5C0VMM1_9SPHI</name>
<evidence type="ECO:0000259" key="1">
    <source>
        <dbReference type="Pfam" id="PF01370"/>
    </source>
</evidence>
<evidence type="ECO:0000313" key="2">
    <source>
        <dbReference type="EMBL" id="QEK52861.1"/>
    </source>
</evidence>
<dbReference type="GO" id="GO:0005737">
    <property type="term" value="C:cytoplasm"/>
    <property type="evidence" value="ECO:0007669"/>
    <property type="project" value="TreeGrafter"/>
</dbReference>
<organism evidence="2 3">
    <name type="scientific">Pedobacter aquae</name>
    <dbReference type="NCBI Taxonomy" id="2605747"/>
    <lineage>
        <taxon>Bacteria</taxon>
        <taxon>Pseudomonadati</taxon>
        <taxon>Bacteroidota</taxon>
        <taxon>Sphingobacteriia</taxon>
        <taxon>Sphingobacteriales</taxon>
        <taxon>Sphingobacteriaceae</taxon>
        <taxon>Pedobacter</taxon>
    </lineage>
</organism>
<feature type="domain" description="NAD-dependent epimerase/dehydratase" evidence="1">
    <location>
        <begin position="2"/>
        <end position="224"/>
    </location>
</feature>
<dbReference type="PANTHER" id="PTHR48079:SF6">
    <property type="entry name" value="NAD(P)-BINDING DOMAIN-CONTAINING PROTEIN-RELATED"/>
    <property type="match status" value="1"/>
</dbReference>
<accession>A0A5C0VMM1</accession>
<dbReference type="InterPro" id="IPR001509">
    <property type="entry name" value="Epimerase_deHydtase"/>
</dbReference>
<dbReference type="AlphaFoldDB" id="A0A5C0VMM1"/>
<dbReference type="Proteomes" id="UP000323653">
    <property type="component" value="Chromosome"/>
</dbReference>
<dbReference type="EMBL" id="CP043329">
    <property type="protein sequence ID" value="QEK52861.1"/>
    <property type="molecule type" value="Genomic_DNA"/>
</dbReference>
<reference evidence="2 3" key="1">
    <citation type="submission" date="2019-08" db="EMBL/GenBank/DDBJ databases">
        <title>Pedobacter sp. nov., isolated from Han river, South Korea.</title>
        <authorList>
            <person name="Lee D.-H."/>
            <person name="Kim Y.-S."/>
            <person name="Hwang E.-M."/>
            <person name="Le Tran T.C."/>
            <person name="Cha C.-J."/>
        </authorList>
    </citation>
    <scope>NUCLEOTIDE SEQUENCE [LARGE SCALE GENOMIC DNA]</scope>
    <source>
        <strain evidence="2 3">CJ43</strain>
    </source>
</reference>
<dbReference type="PANTHER" id="PTHR48079">
    <property type="entry name" value="PROTEIN YEEZ"/>
    <property type="match status" value="1"/>
</dbReference>
<dbReference type="GO" id="GO:0004029">
    <property type="term" value="F:aldehyde dehydrogenase (NAD+) activity"/>
    <property type="evidence" value="ECO:0007669"/>
    <property type="project" value="TreeGrafter"/>
</dbReference>
<evidence type="ECO:0000313" key="3">
    <source>
        <dbReference type="Proteomes" id="UP000323653"/>
    </source>
</evidence>
<protein>
    <submittedName>
        <fullName evidence="2">NAD-dependent epimerase/dehydratase family protein</fullName>
    </submittedName>
</protein>
<sequence>MILITGATGFLGAQLTKQLLAKSIKVRCIKRASSVIPEVLKPYESQIEWFDADILDVSDLIDAFEGITHVYHCAAYVSLNNYNEKEMMAINVDGTANVVNLCLSFGITKLVYVSSIAALGQVKPGETITENNYWDAYDKNGAYAISKYRAEMEVWRGVEEGLKAVIVNPSVIIGAGIGKQGSGKIFETVKKGLNYYTSGGTGLVDVEDVACLMIKLMEHEVINERFIINAENYSFKRLFTEIAVALNLKAPEKELKEWQARLFWRLASFLRLLKIKIPVVSKDLLKAAFQTQEYSNHKVSSLLSYHFTPVNMSITKSVNGIKSF</sequence>
<dbReference type="RefSeq" id="WP_149075546.1">
    <property type="nucleotide sequence ID" value="NZ_CP043329.1"/>
</dbReference>
<keyword evidence="3" id="KW-1185">Reference proteome</keyword>
<dbReference type="SUPFAM" id="SSF51735">
    <property type="entry name" value="NAD(P)-binding Rossmann-fold domains"/>
    <property type="match status" value="1"/>
</dbReference>
<gene>
    <name evidence="2" type="ORF">FYC62_15185</name>
</gene>
<dbReference type="Gene3D" id="3.40.50.720">
    <property type="entry name" value="NAD(P)-binding Rossmann-like Domain"/>
    <property type="match status" value="1"/>
</dbReference>
<dbReference type="Pfam" id="PF01370">
    <property type="entry name" value="Epimerase"/>
    <property type="match status" value="1"/>
</dbReference>